<accession>A0A1E5RVK0</accession>
<evidence type="ECO:0000256" key="6">
    <source>
        <dbReference type="ARBA" id="ARBA00022989"/>
    </source>
</evidence>
<feature type="transmembrane region" description="Helical" evidence="10">
    <location>
        <begin position="133"/>
        <end position="151"/>
    </location>
</feature>
<feature type="transmembrane region" description="Helical" evidence="10">
    <location>
        <begin position="483"/>
        <end position="503"/>
    </location>
</feature>
<keyword evidence="10" id="KW-0813">Transport</keyword>
<dbReference type="PANTHER" id="PTHR13117">
    <property type="entry name" value="ENDOPLASMIC RETICULUM MULTISPAN TRANSMEMBRANE PROTEIN-RELATED"/>
    <property type="match status" value="1"/>
</dbReference>
<dbReference type="GO" id="GO:0005789">
    <property type="term" value="C:endoplasmic reticulum membrane"/>
    <property type="evidence" value="ECO:0007669"/>
    <property type="project" value="UniProtKB-SubCell"/>
</dbReference>
<proteinExistence type="inferred from homology"/>
<gene>
    <name evidence="11" type="ORF">AWRI3579_g483</name>
</gene>
<evidence type="ECO:0000256" key="10">
    <source>
        <dbReference type="RuleBase" id="RU365067"/>
    </source>
</evidence>
<keyword evidence="4 10" id="KW-0812">Transmembrane</keyword>
<evidence type="ECO:0000256" key="8">
    <source>
        <dbReference type="ARBA" id="ARBA00044793"/>
    </source>
</evidence>
<feature type="transmembrane region" description="Helical" evidence="10">
    <location>
        <begin position="386"/>
        <end position="410"/>
    </location>
</feature>
<feature type="transmembrane region" description="Helical" evidence="10">
    <location>
        <begin position="163"/>
        <end position="182"/>
    </location>
</feature>
<evidence type="ECO:0000256" key="9">
    <source>
        <dbReference type="ARBA" id="ARBA00045912"/>
    </source>
</evidence>
<name>A0A1E5RVK0_9ASCO</name>
<evidence type="ECO:0000313" key="12">
    <source>
        <dbReference type="Proteomes" id="UP000095728"/>
    </source>
</evidence>
<dbReference type="STRING" id="56408.A0A1E5RVK0"/>
<comment type="pathway">
    <text evidence="2">Protein modification; protein glycosylation.</text>
</comment>
<dbReference type="GO" id="GO:0034203">
    <property type="term" value="P:glycolipid translocation"/>
    <property type="evidence" value="ECO:0007669"/>
    <property type="project" value="TreeGrafter"/>
</dbReference>
<evidence type="ECO:0000256" key="5">
    <source>
        <dbReference type="ARBA" id="ARBA00022824"/>
    </source>
</evidence>
<evidence type="ECO:0000256" key="7">
    <source>
        <dbReference type="ARBA" id="ARBA00023136"/>
    </source>
</evidence>
<evidence type="ECO:0000256" key="3">
    <source>
        <dbReference type="ARBA" id="ARBA00010288"/>
    </source>
</evidence>
<sequence length="586" mass="68343">MSTESILSKSTKGVTFLMFTQFFTKILSFLLNSMLIRYLSPKIFGITAFLGFLQSTGLFFSREAIRLSTLRIQKSYNQQQQQQQQQGDVEEKTEEILGTEIPEDVKGLNEKSNADDNDDDEYDQNVLQSIINFSYLPILLGLPLSLVLFVWQYTKLNGYFTELPFFGFSIIVLWLSIIIELLSEPFFNIHQYLLNYKIRSQFEGSAVTVSCFVNFLIVYLHETRYNGQDGLELHNQFKEEGIAIFAFACGKFFYSLTLLLLYYRDYMRNFAPMKKTQLKITKIKSVHRTQSFYFQNEILQHFKKVYFQMCFKHLLTEGDKFIINALCTVEEQGIYSLLSNYGSLVTRLLFAPIEEALRLFLTRLLSKKTNANLKLSVEVLINLTKFYLYLTIMIIIFGPINSSYLLRYLIGSKWSSTSVLETIRIYCFYLPFLSLNGIFEAFFQSVANGDQILKHSYMMMCLSGVFLLNCYILIAKMKLSLEGLIYSNIINMILRILYCVVFINDFYKRLFHGKSSIIVNFHNLRVACFLSLLVWVLDWFFLGGYTKNLKELAINFLLALFLLSVMIYSERRVIYGFIRSKTDKIK</sequence>
<dbReference type="Pfam" id="PF04506">
    <property type="entry name" value="Rft-1"/>
    <property type="match status" value="1"/>
</dbReference>
<feature type="transmembrane region" description="Helical" evidence="10">
    <location>
        <begin position="455"/>
        <end position="477"/>
    </location>
</feature>
<dbReference type="InterPro" id="IPR007594">
    <property type="entry name" value="RFT1"/>
</dbReference>
<dbReference type="FunCoup" id="A0A1E5RVK0">
    <property type="interactions" value="695"/>
</dbReference>
<reference evidence="12" key="1">
    <citation type="journal article" date="2016" name="Genome Announc.">
        <title>Genome sequences of three species of Hanseniaspora isolated from spontaneous wine fermentations.</title>
        <authorList>
            <person name="Sternes P.R."/>
            <person name="Lee D."/>
            <person name="Kutyna D.R."/>
            <person name="Borneman A.R."/>
        </authorList>
    </citation>
    <scope>NUCLEOTIDE SEQUENCE [LARGE SCALE GENOMIC DNA]</scope>
    <source>
        <strain evidence="12">AWRI3579</strain>
    </source>
</reference>
<keyword evidence="7 10" id="KW-0472">Membrane</keyword>
<feature type="transmembrane region" description="Helical" evidence="10">
    <location>
        <begin position="202"/>
        <end position="221"/>
    </location>
</feature>
<evidence type="ECO:0000256" key="4">
    <source>
        <dbReference type="ARBA" id="ARBA00022692"/>
    </source>
</evidence>
<evidence type="ECO:0000256" key="1">
    <source>
        <dbReference type="ARBA" id="ARBA00004477"/>
    </source>
</evidence>
<evidence type="ECO:0000313" key="11">
    <source>
        <dbReference type="EMBL" id="OEJ90970.1"/>
    </source>
</evidence>
<keyword evidence="5 10" id="KW-0256">Endoplasmic reticulum</keyword>
<dbReference type="EMBL" id="LPNM01000003">
    <property type="protein sequence ID" value="OEJ90970.1"/>
    <property type="molecule type" value="Genomic_DNA"/>
</dbReference>
<dbReference type="OrthoDB" id="9979195at2759"/>
<organism evidence="11 12">
    <name type="scientific">Hanseniaspora osmophila</name>
    <dbReference type="NCBI Taxonomy" id="56408"/>
    <lineage>
        <taxon>Eukaryota</taxon>
        <taxon>Fungi</taxon>
        <taxon>Dikarya</taxon>
        <taxon>Ascomycota</taxon>
        <taxon>Saccharomycotina</taxon>
        <taxon>Saccharomycetes</taxon>
        <taxon>Saccharomycodales</taxon>
        <taxon>Saccharomycodaceae</taxon>
        <taxon>Hanseniaspora</taxon>
    </lineage>
</organism>
<protein>
    <recommendedName>
        <fullName evidence="8 10">Man(5)GlcNAc(2)-PP-dolichol translocation protein RFT1</fullName>
    </recommendedName>
</protein>
<dbReference type="GO" id="GO:0006488">
    <property type="term" value="P:dolichol-linked oligosaccharide biosynthetic process"/>
    <property type="evidence" value="ECO:0007669"/>
    <property type="project" value="InterPro"/>
</dbReference>
<feature type="transmembrane region" description="Helical" evidence="10">
    <location>
        <begin position="422"/>
        <end position="443"/>
    </location>
</feature>
<feature type="transmembrane region" description="Helical" evidence="10">
    <location>
        <begin position="12"/>
        <end position="31"/>
    </location>
</feature>
<feature type="transmembrane region" description="Helical" evidence="10">
    <location>
        <begin position="524"/>
        <end position="546"/>
    </location>
</feature>
<dbReference type="AlphaFoldDB" id="A0A1E5RVK0"/>
<keyword evidence="6 10" id="KW-1133">Transmembrane helix</keyword>
<comment type="subcellular location">
    <subcellularLocation>
        <location evidence="1 10">Endoplasmic reticulum membrane</location>
        <topology evidence="1 10">Multi-pass membrane protein</topology>
    </subcellularLocation>
</comment>
<feature type="transmembrane region" description="Helical" evidence="10">
    <location>
        <begin position="43"/>
        <end position="61"/>
    </location>
</feature>
<feature type="transmembrane region" description="Helical" evidence="10">
    <location>
        <begin position="552"/>
        <end position="569"/>
    </location>
</feature>
<comment type="caution">
    <text evidence="11">The sequence shown here is derived from an EMBL/GenBank/DDBJ whole genome shotgun (WGS) entry which is preliminary data.</text>
</comment>
<feature type="transmembrane region" description="Helical" evidence="10">
    <location>
        <begin position="241"/>
        <end position="263"/>
    </location>
</feature>
<keyword evidence="12" id="KW-1185">Reference proteome</keyword>
<dbReference type="PANTHER" id="PTHR13117:SF5">
    <property type="entry name" value="PROTEIN RFT1 HOMOLOG"/>
    <property type="match status" value="1"/>
</dbReference>
<dbReference type="InParanoid" id="A0A1E5RVK0"/>
<dbReference type="Proteomes" id="UP000095728">
    <property type="component" value="Unassembled WGS sequence"/>
</dbReference>
<comment type="function">
    <text evidence="9 10">Intramembrane glycolipid transporter that operates in the biosynthetic pathway of dolichol-linked oligosaccharides, the glycan precursors employed in protein asparagine (N)-glycosylation. The sequential addition of sugars to dolichol pyrophosphate produces dolichol-linked oligosaccharides containing fourteen sugars, including two GlcNAcs, nine mannoses and three glucoses. Once assembled, the oligosaccharide is transferred from the lipid to nascent proteins by oligosaccharyltransferases. The assembly of dolichol-linked oligosaccharides begins on the cytosolic side of the endoplasmic reticulum membrane and finishes in its lumen. RFT1 could mediate the translocation of the cytosolically oriented intermediate DolPP-GlcNAc2Man5, produced by ALG11, into the ER lumen where dolichol-linked oligosaccharides assembly continues. However, the intramembrane lipid transporter activity could not be confirmed in vitro.</text>
</comment>
<evidence type="ECO:0000256" key="2">
    <source>
        <dbReference type="ARBA" id="ARBA00004922"/>
    </source>
</evidence>
<comment type="similarity">
    <text evidence="3 10">Belongs to the RFT1 family.</text>
</comment>